<dbReference type="SUPFAM" id="SSF52172">
    <property type="entry name" value="CheY-like"/>
    <property type="match status" value="2"/>
</dbReference>
<dbReference type="PANTHER" id="PTHR44591:SF14">
    <property type="entry name" value="PROTEIN PILG"/>
    <property type="match status" value="1"/>
</dbReference>
<dbReference type="PANTHER" id="PTHR44591">
    <property type="entry name" value="STRESS RESPONSE REGULATOR PROTEIN 1"/>
    <property type="match status" value="1"/>
</dbReference>
<evidence type="ECO:0000313" key="5">
    <source>
        <dbReference type="EMBL" id="MBR7746797.1"/>
    </source>
</evidence>
<gene>
    <name evidence="5" type="ORF">KDM92_09415</name>
</gene>
<proteinExistence type="predicted"/>
<feature type="domain" description="Response regulatory" evidence="4">
    <location>
        <begin position="163"/>
        <end position="279"/>
    </location>
</feature>
<evidence type="ECO:0000256" key="1">
    <source>
        <dbReference type="ARBA" id="ARBA00022553"/>
    </source>
</evidence>
<keyword evidence="1 3" id="KW-0597">Phosphoprotein</keyword>
<keyword evidence="2" id="KW-0902">Two-component regulatory system</keyword>
<dbReference type="InterPro" id="IPR050595">
    <property type="entry name" value="Bact_response_regulator"/>
</dbReference>
<reference evidence="5 6" key="1">
    <citation type="submission" date="2021-04" db="EMBL/GenBank/DDBJ databases">
        <title>novel species isolated from subtropical streams in China.</title>
        <authorList>
            <person name="Lu H."/>
        </authorList>
    </citation>
    <scope>NUCLEOTIDE SEQUENCE [LARGE SCALE GENOMIC DNA]</scope>
    <source>
        <strain evidence="5 6">BYS107W</strain>
    </source>
</reference>
<dbReference type="InterPro" id="IPR011006">
    <property type="entry name" value="CheY-like_superfamily"/>
</dbReference>
<dbReference type="PROSITE" id="PS50110">
    <property type="entry name" value="RESPONSE_REGULATORY"/>
    <property type="match status" value="2"/>
</dbReference>
<evidence type="ECO:0000259" key="4">
    <source>
        <dbReference type="PROSITE" id="PS50110"/>
    </source>
</evidence>
<dbReference type="GO" id="GO:0000160">
    <property type="term" value="P:phosphorelay signal transduction system"/>
    <property type="evidence" value="ECO:0007669"/>
    <property type="project" value="UniProtKB-KW"/>
</dbReference>
<evidence type="ECO:0000256" key="2">
    <source>
        <dbReference type="ARBA" id="ARBA00023012"/>
    </source>
</evidence>
<feature type="modified residue" description="4-aspartylphosphate" evidence="3">
    <location>
        <position position="212"/>
    </location>
</feature>
<organism evidence="5 6">
    <name type="scientific">Undibacterium baiyunense</name>
    <dbReference type="NCBI Taxonomy" id="2828731"/>
    <lineage>
        <taxon>Bacteria</taxon>
        <taxon>Pseudomonadati</taxon>
        <taxon>Pseudomonadota</taxon>
        <taxon>Betaproteobacteria</taxon>
        <taxon>Burkholderiales</taxon>
        <taxon>Oxalobacteraceae</taxon>
        <taxon>Undibacterium</taxon>
    </lineage>
</organism>
<dbReference type="EMBL" id="JAGSPM010000005">
    <property type="protein sequence ID" value="MBR7746797.1"/>
    <property type="molecule type" value="Genomic_DNA"/>
</dbReference>
<dbReference type="AlphaFoldDB" id="A0A941I2X3"/>
<dbReference type="Pfam" id="PF00072">
    <property type="entry name" value="Response_reg"/>
    <property type="match status" value="1"/>
</dbReference>
<dbReference type="Proteomes" id="UP000680158">
    <property type="component" value="Unassembled WGS sequence"/>
</dbReference>
<feature type="domain" description="Response regulatory" evidence="4">
    <location>
        <begin position="41"/>
        <end position="154"/>
    </location>
</feature>
<dbReference type="InterPro" id="IPR001789">
    <property type="entry name" value="Sig_transdc_resp-reg_receiver"/>
</dbReference>
<keyword evidence="6" id="KW-1185">Reference proteome</keyword>
<dbReference type="Gene3D" id="3.40.50.2300">
    <property type="match status" value="2"/>
</dbReference>
<evidence type="ECO:0000313" key="6">
    <source>
        <dbReference type="Proteomes" id="UP000680158"/>
    </source>
</evidence>
<dbReference type="RefSeq" id="WP_212684110.1">
    <property type="nucleotide sequence ID" value="NZ_JAGSPM010000005.1"/>
</dbReference>
<comment type="caution">
    <text evidence="5">The sequence shown here is derived from an EMBL/GenBank/DDBJ whole genome shotgun (WGS) entry which is preliminary data.</text>
</comment>
<name>A0A941I2X3_9BURK</name>
<sequence>MSRDELDVYAEQNQQMADEATLGDIVMSELSEQEPTRYFDLVYIYSADNRYVQELSDALSLFDHEVVGFSDLEEFRSAILVRAPAAAVLDIDSEAGKLAKTAMSTRVITSFPVIYISANDNFEDRLLAVREGAEGYFIKPIDAQALSVKIDEKIAKNAVRSYRVLVVDDDEFFLSFFDAVLSSAGMHVRSLMDPTEILDAIKKFKPELILTDLYMPQCNGIEMAKVIRQNNLYVEIPIVFLSSETEMQKQLGAMETGADDFLTKPIDPEKLIASISARAERYRNLRKKG</sequence>
<accession>A0A941I2X3</accession>
<protein>
    <submittedName>
        <fullName evidence="5">Response regulator</fullName>
    </submittedName>
</protein>
<dbReference type="SMART" id="SM00448">
    <property type="entry name" value="REC"/>
    <property type="match status" value="2"/>
</dbReference>
<evidence type="ECO:0000256" key="3">
    <source>
        <dbReference type="PROSITE-ProRule" id="PRU00169"/>
    </source>
</evidence>
<feature type="modified residue" description="4-aspartylphosphate" evidence="3">
    <location>
        <position position="90"/>
    </location>
</feature>